<reference evidence="4 5" key="1">
    <citation type="submission" date="2018-08" db="EMBL/GenBank/DDBJ databases">
        <title>Isolation, diversity and antifungal activity of Actinobacteria from cow dung.</title>
        <authorList>
            <person name="Ling L."/>
        </authorList>
    </citation>
    <scope>NUCLEOTIDE SEQUENCE [LARGE SCALE GENOMIC DNA]</scope>
    <source>
        <strain evidence="4 5">NEAU-LLE</strain>
    </source>
</reference>
<dbReference type="Proteomes" id="UP000262172">
    <property type="component" value="Unassembled WGS sequence"/>
</dbReference>
<evidence type="ECO:0000256" key="2">
    <source>
        <dbReference type="SAM" id="Phobius"/>
    </source>
</evidence>
<dbReference type="Gene3D" id="3.40.50.410">
    <property type="entry name" value="von Willebrand factor, type A domain"/>
    <property type="match status" value="1"/>
</dbReference>
<feature type="transmembrane region" description="Helical" evidence="2">
    <location>
        <begin position="40"/>
        <end position="58"/>
    </location>
</feature>
<dbReference type="OrthoDB" id="9814325at2"/>
<dbReference type="Pfam" id="PF13519">
    <property type="entry name" value="VWA_2"/>
    <property type="match status" value="1"/>
</dbReference>
<dbReference type="SMART" id="SM00327">
    <property type="entry name" value="VWA"/>
    <property type="match status" value="1"/>
</dbReference>
<gene>
    <name evidence="4" type="ORF">DY023_06370</name>
</gene>
<evidence type="ECO:0000313" key="4">
    <source>
        <dbReference type="EMBL" id="REJ06399.1"/>
    </source>
</evidence>
<feature type="domain" description="VWFA" evidence="3">
    <location>
        <begin position="75"/>
        <end position="261"/>
    </location>
</feature>
<feature type="transmembrane region" description="Helical" evidence="2">
    <location>
        <begin position="298"/>
        <end position="315"/>
    </location>
</feature>
<sequence>MILQPVLNPLLLVLLCAPVAAAIVWALVRPSTGSGTHAPRWIWALRMLMLLAAFAMLMRPGIPGGSSQTLATDTDVVLAVDTTASIVAEDWDGGKPRLDGVRADVQKIVDEYPGARFALITFDATAQLRLPLTTDATALISSLDVLRPEVTAQSRGSSIGVANELLAKTLQSAAKAAPDRARMVFYLGDGEQTSQNEPESFGTAQKYVDAGAVLGYGTADGGPMRITTGRGSTGSEYIEYQGQEARSVIDEGNLEKLADQLGVEYEHRTADAEIALPEAPKTTTDYAESGEVGDVTELYWVFALIIVLLLGVELARATMLVTRMRGLVLGSKAWVAEPVEASSAPTPAHWVAEPVEASPARGTDPSTGSGTHADVTAGTQAGGAR</sequence>
<feature type="transmembrane region" description="Helical" evidence="2">
    <location>
        <begin position="6"/>
        <end position="28"/>
    </location>
</feature>
<accession>A0A371NV33</accession>
<dbReference type="SUPFAM" id="SSF53300">
    <property type="entry name" value="vWA-like"/>
    <property type="match status" value="1"/>
</dbReference>
<dbReference type="InterPro" id="IPR036465">
    <property type="entry name" value="vWFA_dom_sf"/>
</dbReference>
<evidence type="ECO:0000256" key="1">
    <source>
        <dbReference type="SAM" id="MobiDB-lite"/>
    </source>
</evidence>
<dbReference type="InterPro" id="IPR002035">
    <property type="entry name" value="VWF_A"/>
</dbReference>
<comment type="caution">
    <text evidence="4">The sequence shown here is derived from an EMBL/GenBank/DDBJ whole genome shotgun (WGS) entry which is preliminary data.</text>
</comment>
<dbReference type="PROSITE" id="PS50234">
    <property type="entry name" value="VWFA"/>
    <property type="match status" value="1"/>
</dbReference>
<keyword evidence="2" id="KW-0812">Transmembrane</keyword>
<dbReference type="EMBL" id="QUAB01000035">
    <property type="protein sequence ID" value="REJ06399.1"/>
    <property type="molecule type" value="Genomic_DNA"/>
</dbReference>
<evidence type="ECO:0000259" key="3">
    <source>
        <dbReference type="PROSITE" id="PS50234"/>
    </source>
</evidence>
<keyword evidence="5" id="KW-1185">Reference proteome</keyword>
<dbReference type="RefSeq" id="WP_116241508.1">
    <property type="nucleotide sequence ID" value="NZ_QUAB01000035.1"/>
</dbReference>
<name>A0A371NV33_9MICO</name>
<dbReference type="AlphaFoldDB" id="A0A371NV33"/>
<feature type="region of interest" description="Disordered" evidence="1">
    <location>
        <begin position="343"/>
        <end position="385"/>
    </location>
</feature>
<proteinExistence type="predicted"/>
<keyword evidence="2" id="KW-1133">Transmembrane helix</keyword>
<evidence type="ECO:0000313" key="5">
    <source>
        <dbReference type="Proteomes" id="UP000262172"/>
    </source>
</evidence>
<keyword evidence="2" id="KW-0472">Membrane</keyword>
<organism evidence="4 5">
    <name type="scientific">Microbacterium bovistercoris</name>
    <dbReference type="NCBI Taxonomy" id="2293570"/>
    <lineage>
        <taxon>Bacteria</taxon>
        <taxon>Bacillati</taxon>
        <taxon>Actinomycetota</taxon>
        <taxon>Actinomycetes</taxon>
        <taxon>Micrococcales</taxon>
        <taxon>Microbacteriaceae</taxon>
        <taxon>Microbacterium</taxon>
    </lineage>
</organism>
<protein>
    <submittedName>
        <fullName evidence="4">VWA domain-containing protein</fullName>
    </submittedName>
</protein>